<evidence type="ECO:0000256" key="10">
    <source>
        <dbReference type="RuleBase" id="RU369019"/>
    </source>
</evidence>
<sequence length="591" mass="68734">MKFAKKLYKVGYPLYGAKFLDNDQVIVTGGGGEGNNGVDNKITVLEVSKKDVLKIKEVCETTLPSNDDSPTALDCVNGVVLVGCNENSGKIKSGKGNNHIRKFRYNGKKLQFESSADLDKSRNPDDYTKLIRISRDGTEAAIASSKNPPVMTIIDPRNYSVKFEIETGRDVKDLHFSPNGKLIAYVTQSSLEIISTVTGSCVLRKTDFDRNVILSKIKFMDDNTVLIAATWSNSKGILMTKISIKSGKTSVLWSRQITSKFKGITSMDVNRQGNLAILSTNDNSVLLVKLRNLSVGKLFTQVHGFAITRVVFSPDSRYAASISAAETIHLIEIPADFATSKSIMENTTQWIMNTVLILFLAYIINYMYQENMHAGMLEYFSGNGQNTSSSVQTYEDMEQVTLVGTIHVPNDSYDVSTAVPSVDSAVAEKERLEQELLESMRLEEQLKKQLEVQQREKEQIEEQIKQKNEQDDQERELKEREEHERKEREEREEHERKEREERERKEREEHERKEREERERKEREERERKEREERERKEREERERKEREERERKEREERERKEREERERKEREERERGEREEQEPENEKKTT</sequence>
<keyword evidence="4 10" id="KW-0677">Repeat</keyword>
<evidence type="ECO:0000256" key="5">
    <source>
        <dbReference type="ARBA" id="ARBA00022824"/>
    </source>
</evidence>
<reference evidence="12 13" key="1">
    <citation type="submission" date="2024-05" db="EMBL/GenBank/DDBJ databases">
        <title>Long read based assembly of the Candida bracarensis genome reveals expanded adhesin content.</title>
        <authorList>
            <person name="Marcet-Houben M."/>
            <person name="Ksiezopolska E."/>
            <person name="Gabaldon T."/>
        </authorList>
    </citation>
    <scope>NUCLEOTIDE SEQUENCE [LARGE SCALE GENOMIC DNA]</scope>
    <source>
        <strain evidence="12 13">CBM6</strain>
    </source>
</reference>
<accession>A0ABR4NZC4</accession>
<keyword evidence="8" id="KW-1133">Transmembrane helix</keyword>
<dbReference type="EMBL" id="JBEVYD010000003">
    <property type="protein sequence ID" value="KAL3234345.1"/>
    <property type="molecule type" value="Genomic_DNA"/>
</dbReference>
<feature type="region of interest" description="Disordered" evidence="11">
    <location>
        <begin position="461"/>
        <end position="591"/>
    </location>
</feature>
<comment type="similarity">
    <text evidence="10">Belongs to the WD repeat SEC12 family.</text>
</comment>
<keyword evidence="5 10" id="KW-0256">Endoplasmic reticulum</keyword>
<dbReference type="InterPro" id="IPR011047">
    <property type="entry name" value="Quinoprotein_ADH-like_sf"/>
</dbReference>
<comment type="caution">
    <text evidence="12">The sequence shown here is derived from an EMBL/GenBank/DDBJ whole genome shotgun (WGS) entry which is preliminary data.</text>
</comment>
<keyword evidence="9" id="KW-0472">Membrane</keyword>
<evidence type="ECO:0000256" key="3">
    <source>
        <dbReference type="ARBA" id="ARBA00022692"/>
    </source>
</evidence>
<evidence type="ECO:0000313" key="13">
    <source>
        <dbReference type="Proteomes" id="UP001623330"/>
    </source>
</evidence>
<dbReference type="Gene3D" id="2.130.10.10">
    <property type="entry name" value="YVTN repeat-like/Quinoprotein amine dehydrogenase"/>
    <property type="match status" value="1"/>
</dbReference>
<gene>
    <name evidence="12" type="ORF">RNJ44_03107</name>
</gene>
<keyword evidence="1 10" id="KW-0813">Transport</keyword>
<comment type="subcellular location">
    <subcellularLocation>
        <location evidence="10">Endoplasmic reticulum membrane</location>
        <topology evidence="10">Single-pass type II membrane protein</topology>
    </subcellularLocation>
    <subcellularLocation>
        <location evidence="10">Golgi apparatus membrane</location>
        <topology evidence="10">Single-pass type II membrane protein</topology>
    </subcellularLocation>
</comment>
<dbReference type="SUPFAM" id="SSF50998">
    <property type="entry name" value="Quinoprotein alcohol dehydrogenase-like"/>
    <property type="match status" value="1"/>
</dbReference>
<dbReference type="PANTHER" id="PTHR23284">
    <property type="entry name" value="PROLACTIN REGULATORY ELEMENT BINDING PROTEIN"/>
    <property type="match status" value="1"/>
</dbReference>
<evidence type="ECO:0000256" key="11">
    <source>
        <dbReference type="SAM" id="MobiDB-lite"/>
    </source>
</evidence>
<proteinExistence type="inferred from homology"/>
<name>A0ABR4NZC4_9SACH</name>
<keyword evidence="3" id="KW-0812">Transmembrane</keyword>
<dbReference type="Proteomes" id="UP001623330">
    <property type="component" value="Unassembled WGS sequence"/>
</dbReference>
<evidence type="ECO:0000313" key="12">
    <source>
        <dbReference type="EMBL" id="KAL3234345.1"/>
    </source>
</evidence>
<evidence type="ECO:0000256" key="1">
    <source>
        <dbReference type="ARBA" id="ARBA00022448"/>
    </source>
</evidence>
<organism evidence="12 13">
    <name type="scientific">Nakaseomyces bracarensis</name>
    <dbReference type="NCBI Taxonomy" id="273131"/>
    <lineage>
        <taxon>Eukaryota</taxon>
        <taxon>Fungi</taxon>
        <taxon>Dikarya</taxon>
        <taxon>Ascomycota</taxon>
        <taxon>Saccharomycotina</taxon>
        <taxon>Saccharomycetes</taxon>
        <taxon>Saccharomycetales</taxon>
        <taxon>Saccharomycetaceae</taxon>
        <taxon>Nakaseomyces</taxon>
    </lineage>
</organism>
<evidence type="ECO:0000256" key="9">
    <source>
        <dbReference type="ARBA" id="ARBA00023136"/>
    </source>
</evidence>
<evidence type="ECO:0000256" key="8">
    <source>
        <dbReference type="ARBA" id="ARBA00022989"/>
    </source>
</evidence>
<keyword evidence="6" id="KW-0931">ER-Golgi transport</keyword>
<dbReference type="PANTHER" id="PTHR23284:SF0">
    <property type="entry name" value="PROLACTIN REGULATORY ELEMENT-BINDING PROTEIN"/>
    <property type="match status" value="1"/>
</dbReference>
<keyword evidence="7 10" id="KW-0653">Protein transport</keyword>
<evidence type="ECO:0000256" key="6">
    <source>
        <dbReference type="ARBA" id="ARBA00022892"/>
    </source>
</evidence>
<dbReference type="InterPro" id="IPR045260">
    <property type="entry name" value="Sec12-like"/>
</dbReference>
<keyword evidence="13" id="KW-1185">Reference proteome</keyword>
<comment type="function">
    <text evidence="10">Guanine nucleotide-exchange factor (GEF) required for the formation or budding of transport vesicles from the ER.</text>
</comment>
<evidence type="ECO:0000256" key="7">
    <source>
        <dbReference type="ARBA" id="ARBA00022927"/>
    </source>
</evidence>
<evidence type="ECO:0000256" key="2">
    <source>
        <dbReference type="ARBA" id="ARBA00022574"/>
    </source>
</evidence>
<dbReference type="InterPro" id="IPR015943">
    <property type="entry name" value="WD40/YVTN_repeat-like_dom_sf"/>
</dbReference>
<evidence type="ECO:0000256" key="4">
    <source>
        <dbReference type="ARBA" id="ARBA00022737"/>
    </source>
</evidence>
<protein>
    <recommendedName>
        <fullName evidence="10">Guanine nucleotide-exchange factor SEC12</fullName>
    </recommendedName>
</protein>
<keyword evidence="2 10" id="KW-0853">WD repeat</keyword>